<name>A0A7J6XNX2_TRYCR</name>
<evidence type="ECO:0000256" key="1">
    <source>
        <dbReference type="SAM" id="MobiDB-lite"/>
    </source>
</evidence>
<dbReference type="VEuPathDB" id="TriTrypDB:BCY84_00022"/>
<accession>A0A7J6XNX2</accession>
<reference evidence="2 3" key="1">
    <citation type="journal article" date="2019" name="Genome Biol. Evol.">
        <title>Nanopore Sequencing Significantly Improves Genome Assembly of the Protozoan Parasite Trypanosoma cruzi.</title>
        <authorList>
            <person name="Diaz-Viraque F."/>
            <person name="Pita S."/>
            <person name="Greif G."/>
            <person name="de Souza R.C.M."/>
            <person name="Iraola G."/>
            <person name="Robello C."/>
        </authorList>
    </citation>
    <scope>NUCLEOTIDE SEQUENCE [LARGE SCALE GENOMIC DNA]</scope>
    <source>
        <strain evidence="2 3">Berenice</strain>
    </source>
</reference>
<dbReference type="AlphaFoldDB" id="A0A7J6XNX2"/>
<comment type="caution">
    <text evidence="2">The sequence shown here is derived from an EMBL/GenBank/DDBJ whole genome shotgun (WGS) entry which is preliminary data.</text>
</comment>
<feature type="compositionally biased region" description="Polar residues" evidence="1">
    <location>
        <begin position="143"/>
        <end position="157"/>
    </location>
</feature>
<gene>
    <name evidence="2" type="ORF">ECC02_011627</name>
</gene>
<evidence type="ECO:0000313" key="3">
    <source>
        <dbReference type="Proteomes" id="UP000583944"/>
    </source>
</evidence>
<feature type="region of interest" description="Disordered" evidence="1">
    <location>
        <begin position="143"/>
        <end position="169"/>
    </location>
</feature>
<organism evidence="2 3">
    <name type="scientific">Trypanosoma cruzi</name>
    <dbReference type="NCBI Taxonomy" id="5693"/>
    <lineage>
        <taxon>Eukaryota</taxon>
        <taxon>Discoba</taxon>
        <taxon>Euglenozoa</taxon>
        <taxon>Kinetoplastea</taxon>
        <taxon>Metakinetoplastina</taxon>
        <taxon>Trypanosomatida</taxon>
        <taxon>Trypanosomatidae</taxon>
        <taxon>Trypanosoma</taxon>
        <taxon>Schizotrypanum</taxon>
    </lineage>
</organism>
<feature type="region of interest" description="Disordered" evidence="1">
    <location>
        <begin position="362"/>
        <end position="425"/>
    </location>
</feature>
<dbReference type="Proteomes" id="UP000583944">
    <property type="component" value="Unassembled WGS sequence"/>
</dbReference>
<feature type="region of interest" description="Disordered" evidence="1">
    <location>
        <begin position="271"/>
        <end position="314"/>
    </location>
</feature>
<dbReference type="VEuPathDB" id="TriTrypDB:ECC02_011627"/>
<evidence type="ECO:0000313" key="2">
    <source>
        <dbReference type="EMBL" id="KAF5215660.1"/>
    </source>
</evidence>
<proteinExistence type="predicted"/>
<protein>
    <submittedName>
        <fullName evidence="2">Uncharacterized protein</fullName>
    </submittedName>
</protein>
<dbReference type="EMBL" id="JABDHM010000286">
    <property type="protein sequence ID" value="KAF5215660.1"/>
    <property type="molecule type" value="Genomic_DNA"/>
</dbReference>
<sequence length="425" mass="46666">MPADDVTSGGMPPMISGQTIIGMRGHKRQQRHQQQEQLYLSLCFLREINIPPATAGCAIVILHALLGCVNKSCSLRRLKRCLTPSTECIGVGRASAVREDHNDVRVTESQHVCCDVVAWHLHTHTQRLHPSLLCPPSAGVATHTGSSKITSPSTIQNQHRHPSRRKDLSCQHGLPVALPSTLKHGTVHALIFLVCSQPFASHILRWADAHKSTPQKATVIAHALAMSVCVCMDPPLTRAGRQPAAGALVPVHRLQHGKEKTAYSRCTYSHQQHQNAGRQPSFLSKSRNAEEWRGTVSQQCHNPRTHVGSTREDTQITNNTLHMSSERHSDAPRHAKLMYSSLQCTSSHNHIVHAPRTAAAHTHSNKCSSDQCYPRAAVGSKQKRRAAKPQKSSTTGRNSKERSHSNEFTPDALNLPPSPTKASKD</sequence>
<feature type="compositionally biased region" description="Polar residues" evidence="1">
    <location>
        <begin position="271"/>
        <end position="286"/>
    </location>
</feature>